<dbReference type="Proteomes" id="UP000019478">
    <property type="component" value="Unassembled WGS sequence"/>
</dbReference>
<organism evidence="7 8">
    <name type="scientific">Capronia epimyces CBS 606.96</name>
    <dbReference type="NCBI Taxonomy" id="1182542"/>
    <lineage>
        <taxon>Eukaryota</taxon>
        <taxon>Fungi</taxon>
        <taxon>Dikarya</taxon>
        <taxon>Ascomycota</taxon>
        <taxon>Pezizomycotina</taxon>
        <taxon>Eurotiomycetes</taxon>
        <taxon>Chaetothyriomycetidae</taxon>
        <taxon>Chaetothyriales</taxon>
        <taxon>Herpotrichiellaceae</taxon>
        <taxon>Capronia</taxon>
    </lineage>
</organism>
<keyword evidence="5" id="KW-0539">Nucleus</keyword>
<sequence>MDNVRVADSLPPRTGRGRRRATVACRSCNARKVRCNVASVGRPCANCALDKVDCQVVPRKRRGHSNNVGGVSLVAPSGPEMRSQQHSIDFGGLIGPPREIEAEARDPGDGAEHATAFLDPLHHDLGPTNRAALSYTGDNGETAESLSFEAYLVPSGTAKKTPPEELEFLRVKGAFSIPPKDVCDEAVLAYFRNAHPLLPVLDAKSFLDQYSRRGCQGISLILLWSILHVAASFLRMETVTKSGFQTKKAMKIAMYQHVKLLYDNNQEPDQLVLVQAVILLGYWHPDTQDRFEAWHWTGIAISMCQSMGLHRSSFGLKTRGPQSADLMRLARRIWWSCLVRDRWLAFIKNQPMRINLEDCDVPFPSTSDVTEDLDAIPQHIKDRCIPYSSNVVGELWSRLVRLSVLFGRILRLHSKNIWRTDTGQLEKYEAELQEYTALAATGQVSNPYEQFFACQVRLHHEAIWIVLLRPFVLSHPRDPADALQSSYRTQAAQKTRTAANNMNAALEQIMDLNLVEFISPAITRSISRLGNHRLQLCMLFQAELKDTYWGADGAFRMFEQAQEKLSKIASREGERTNAVTFPNAAMSPSITALTPTSNDFSQSEMGPSVDDILTFDFAFIDPQDFPLYGIGYS</sequence>
<dbReference type="GO" id="GO:0000981">
    <property type="term" value="F:DNA-binding transcription factor activity, RNA polymerase II-specific"/>
    <property type="evidence" value="ECO:0007669"/>
    <property type="project" value="InterPro"/>
</dbReference>
<evidence type="ECO:0000256" key="1">
    <source>
        <dbReference type="ARBA" id="ARBA00022723"/>
    </source>
</evidence>
<keyword evidence="3" id="KW-0238">DNA-binding</keyword>
<protein>
    <recommendedName>
        <fullName evidence="6">Zn(2)-C6 fungal-type domain-containing protein</fullName>
    </recommendedName>
</protein>
<dbReference type="STRING" id="1182542.W9XR46"/>
<keyword evidence="8" id="KW-1185">Reference proteome</keyword>
<name>W9XR46_9EURO</name>
<dbReference type="eggNOG" id="ENOG502QUQG">
    <property type="taxonomic scope" value="Eukaryota"/>
</dbReference>
<dbReference type="PANTHER" id="PTHR47425:SF3">
    <property type="entry name" value="ZN(II)2CYS6 TRANSCRIPTION FACTOR (EUROFUNG)"/>
    <property type="match status" value="1"/>
</dbReference>
<evidence type="ECO:0000256" key="5">
    <source>
        <dbReference type="ARBA" id="ARBA00023242"/>
    </source>
</evidence>
<dbReference type="GeneID" id="19170626"/>
<evidence type="ECO:0000256" key="4">
    <source>
        <dbReference type="ARBA" id="ARBA00023163"/>
    </source>
</evidence>
<evidence type="ECO:0000313" key="7">
    <source>
        <dbReference type="EMBL" id="EXJ82703.1"/>
    </source>
</evidence>
<dbReference type="SMART" id="SM00906">
    <property type="entry name" value="Fungal_trans"/>
    <property type="match status" value="1"/>
</dbReference>
<feature type="domain" description="Zn(2)-C6 fungal-type" evidence="6">
    <location>
        <begin position="24"/>
        <end position="56"/>
    </location>
</feature>
<dbReference type="CDD" id="cd00067">
    <property type="entry name" value="GAL4"/>
    <property type="match status" value="1"/>
</dbReference>
<dbReference type="SMART" id="SM00066">
    <property type="entry name" value="GAL4"/>
    <property type="match status" value="1"/>
</dbReference>
<dbReference type="RefSeq" id="XP_007734826.1">
    <property type="nucleotide sequence ID" value="XM_007736636.1"/>
</dbReference>
<dbReference type="Pfam" id="PF00172">
    <property type="entry name" value="Zn_clus"/>
    <property type="match status" value="1"/>
</dbReference>
<dbReference type="InterPro" id="IPR052761">
    <property type="entry name" value="Fungal_Detox/Toxin_TFs"/>
</dbReference>
<dbReference type="Pfam" id="PF04082">
    <property type="entry name" value="Fungal_trans"/>
    <property type="match status" value="1"/>
</dbReference>
<dbReference type="GO" id="GO:0003677">
    <property type="term" value="F:DNA binding"/>
    <property type="evidence" value="ECO:0007669"/>
    <property type="project" value="UniProtKB-KW"/>
</dbReference>
<dbReference type="EMBL" id="AMGY01000005">
    <property type="protein sequence ID" value="EXJ82703.1"/>
    <property type="molecule type" value="Genomic_DNA"/>
</dbReference>
<evidence type="ECO:0000256" key="2">
    <source>
        <dbReference type="ARBA" id="ARBA00023015"/>
    </source>
</evidence>
<dbReference type="PROSITE" id="PS50048">
    <property type="entry name" value="ZN2_CY6_FUNGAL_2"/>
    <property type="match status" value="1"/>
</dbReference>
<evidence type="ECO:0000313" key="8">
    <source>
        <dbReference type="Proteomes" id="UP000019478"/>
    </source>
</evidence>
<dbReference type="CDD" id="cd12148">
    <property type="entry name" value="fungal_TF_MHR"/>
    <property type="match status" value="1"/>
</dbReference>
<keyword evidence="2" id="KW-0805">Transcription regulation</keyword>
<dbReference type="HOGENOM" id="CLU_006329_3_3_1"/>
<evidence type="ECO:0000256" key="3">
    <source>
        <dbReference type="ARBA" id="ARBA00023125"/>
    </source>
</evidence>
<dbReference type="OrthoDB" id="4158701at2759"/>
<reference evidence="7 8" key="1">
    <citation type="submission" date="2013-03" db="EMBL/GenBank/DDBJ databases">
        <title>The Genome Sequence of Capronia epimyces CBS 606.96.</title>
        <authorList>
            <consortium name="The Broad Institute Genomics Platform"/>
            <person name="Cuomo C."/>
            <person name="de Hoog S."/>
            <person name="Gorbushina A."/>
            <person name="Walker B."/>
            <person name="Young S.K."/>
            <person name="Zeng Q."/>
            <person name="Gargeya S."/>
            <person name="Fitzgerald M."/>
            <person name="Haas B."/>
            <person name="Abouelleil A."/>
            <person name="Allen A.W."/>
            <person name="Alvarado L."/>
            <person name="Arachchi H.M."/>
            <person name="Berlin A.M."/>
            <person name="Chapman S.B."/>
            <person name="Gainer-Dewar J."/>
            <person name="Goldberg J."/>
            <person name="Griggs A."/>
            <person name="Gujja S."/>
            <person name="Hansen M."/>
            <person name="Howarth C."/>
            <person name="Imamovic A."/>
            <person name="Ireland A."/>
            <person name="Larimer J."/>
            <person name="McCowan C."/>
            <person name="Murphy C."/>
            <person name="Pearson M."/>
            <person name="Poon T.W."/>
            <person name="Priest M."/>
            <person name="Roberts A."/>
            <person name="Saif S."/>
            <person name="Shea T."/>
            <person name="Sisk P."/>
            <person name="Sykes S."/>
            <person name="Wortman J."/>
            <person name="Nusbaum C."/>
            <person name="Birren B."/>
        </authorList>
    </citation>
    <scope>NUCLEOTIDE SEQUENCE [LARGE SCALE GENOMIC DNA]</scope>
    <source>
        <strain evidence="7 8">CBS 606.96</strain>
    </source>
</reference>
<comment type="caution">
    <text evidence="7">The sequence shown here is derived from an EMBL/GenBank/DDBJ whole genome shotgun (WGS) entry which is preliminary data.</text>
</comment>
<dbReference type="SUPFAM" id="SSF57701">
    <property type="entry name" value="Zn2/Cys6 DNA-binding domain"/>
    <property type="match status" value="1"/>
</dbReference>
<gene>
    <name evidence="7" type="ORF">A1O3_06517</name>
</gene>
<proteinExistence type="predicted"/>
<dbReference type="PANTHER" id="PTHR47425">
    <property type="entry name" value="FARB-RELATED"/>
    <property type="match status" value="1"/>
</dbReference>
<dbReference type="InterPro" id="IPR001138">
    <property type="entry name" value="Zn2Cys6_DnaBD"/>
</dbReference>
<dbReference type="Gene3D" id="4.10.240.10">
    <property type="entry name" value="Zn(2)-C6 fungal-type DNA-binding domain"/>
    <property type="match status" value="1"/>
</dbReference>
<dbReference type="InterPro" id="IPR036864">
    <property type="entry name" value="Zn2-C6_fun-type_DNA-bd_sf"/>
</dbReference>
<accession>W9XR46</accession>
<dbReference type="AlphaFoldDB" id="W9XR46"/>
<keyword evidence="1" id="KW-0479">Metal-binding</keyword>
<keyword evidence="4" id="KW-0804">Transcription</keyword>
<evidence type="ECO:0000259" key="6">
    <source>
        <dbReference type="PROSITE" id="PS50048"/>
    </source>
</evidence>
<dbReference type="InterPro" id="IPR007219">
    <property type="entry name" value="XnlR_reg_dom"/>
</dbReference>
<dbReference type="GO" id="GO:0006351">
    <property type="term" value="P:DNA-templated transcription"/>
    <property type="evidence" value="ECO:0007669"/>
    <property type="project" value="InterPro"/>
</dbReference>
<dbReference type="GO" id="GO:0008270">
    <property type="term" value="F:zinc ion binding"/>
    <property type="evidence" value="ECO:0007669"/>
    <property type="project" value="InterPro"/>
</dbReference>